<dbReference type="PANTHER" id="PTHR13376">
    <property type="entry name" value="INTRAFLAGELLAR TRANSPORT PROTEIN 46 HOMOLOG"/>
    <property type="match status" value="1"/>
</dbReference>
<proteinExistence type="inferred from homology"/>
<evidence type="ECO:0000256" key="1">
    <source>
        <dbReference type="ARBA" id="ARBA00004120"/>
    </source>
</evidence>
<feature type="region of interest" description="Disordered" evidence="8">
    <location>
        <begin position="28"/>
        <end position="64"/>
    </location>
</feature>
<organism evidence="9 10">
    <name type="scientific">Cryptotermes secundus</name>
    <dbReference type="NCBI Taxonomy" id="105785"/>
    <lineage>
        <taxon>Eukaryota</taxon>
        <taxon>Metazoa</taxon>
        <taxon>Ecdysozoa</taxon>
        <taxon>Arthropoda</taxon>
        <taxon>Hexapoda</taxon>
        <taxon>Insecta</taxon>
        <taxon>Pterygota</taxon>
        <taxon>Neoptera</taxon>
        <taxon>Polyneoptera</taxon>
        <taxon>Dictyoptera</taxon>
        <taxon>Blattodea</taxon>
        <taxon>Blattoidea</taxon>
        <taxon>Termitoidae</taxon>
        <taxon>Kalotermitidae</taxon>
        <taxon>Cryptotermitinae</taxon>
        <taxon>Cryptotermes</taxon>
    </lineage>
</organism>
<dbReference type="PANTHER" id="PTHR13376:SF0">
    <property type="entry name" value="INTRAFLAGELLAR TRANSPORT PROTEIN 46 HOMOLOG"/>
    <property type="match status" value="1"/>
</dbReference>
<keyword evidence="7" id="KW-0966">Cell projection</keyword>
<dbReference type="EMBL" id="NEVH01000001">
    <property type="protein sequence ID" value="PNF44162.1"/>
    <property type="molecule type" value="Genomic_DNA"/>
</dbReference>
<gene>
    <name evidence="9" type="primary">ift46_1</name>
    <name evidence="9" type="ORF">B7P43_G00651</name>
</gene>
<dbReference type="GO" id="GO:0005815">
    <property type="term" value="C:microtubule organizing center"/>
    <property type="evidence" value="ECO:0007669"/>
    <property type="project" value="TreeGrafter"/>
</dbReference>
<dbReference type="InParanoid" id="A0A2J7RTJ4"/>
<dbReference type="GO" id="GO:0031514">
    <property type="term" value="C:motile cilium"/>
    <property type="evidence" value="ECO:0007669"/>
    <property type="project" value="TreeGrafter"/>
</dbReference>
<dbReference type="GO" id="GO:0060271">
    <property type="term" value="P:cilium assembly"/>
    <property type="evidence" value="ECO:0007669"/>
    <property type="project" value="TreeGrafter"/>
</dbReference>
<dbReference type="Pfam" id="PF12317">
    <property type="entry name" value="IFT46_B_C"/>
    <property type="match status" value="1"/>
</dbReference>
<dbReference type="STRING" id="105785.A0A2J7RTJ4"/>
<keyword evidence="9" id="KW-0282">Flagellum</keyword>
<protein>
    <recommendedName>
        <fullName evidence="3">Intraflagellar transport protein 46 homolog</fullName>
    </recommendedName>
</protein>
<evidence type="ECO:0000313" key="10">
    <source>
        <dbReference type="Proteomes" id="UP000235965"/>
    </source>
</evidence>
<dbReference type="Proteomes" id="UP000235965">
    <property type="component" value="Unassembled WGS sequence"/>
</dbReference>
<accession>A0A2J7RTJ4</accession>
<name>A0A2J7RTJ4_9NEOP</name>
<evidence type="ECO:0000256" key="8">
    <source>
        <dbReference type="SAM" id="MobiDB-lite"/>
    </source>
</evidence>
<evidence type="ECO:0000256" key="6">
    <source>
        <dbReference type="ARBA" id="ARBA00023212"/>
    </source>
</evidence>
<evidence type="ECO:0000256" key="5">
    <source>
        <dbReference type="ARBA" id="ARBA00023069"/>
    </source>
</evidence>
<comment type="subcellular location">
    <subcellularLocation>
        <location evidence="1">Cytoplasm</location>
        <location evidence="1">Cytoskeleton</location>
        <location evidence="1">Cilium basal body</location>
    </subcellularLocation>
</comment>
<evidence type="ECO:0000313" key="9">
    <source>
        <dbReference type="EMBL" id="PNF44162.1"/>
    </source>
</evidence>
<dbReference type="AlphaFoldDB" id="A0A2J7RTJ4"/>
<keyword evidence="10" id="KW-1185">Reference proteome</keyword>
<keyword evidence="5" id="KW-0969">Cilium</keyword>
<evidence type="ECO:0000256" key="3">
    <source>
        <dbReference type="ARBA" id="ARBA00017206"/>
    </source>
</evidence>
<evidence type="ECO:0000256" key="4">
    <source>
        <dbReference type="ARBA" id="ARBA00022490"/>
    </source>
</evidence>
<comment type="caution">
    <text evidence="9">The sequence shown here is derived from an EMBL/GenBank/DDBJ whole genome shotgun (WGS) entry which is preliminary data.</text>
</comment>
<comment type="similarity">
    <text evidence="2">Belongs to the IFT46 family.</text>
</comment>
<dbReference type="FunCoup" id="A0A2J7RTJ4">
    <property type="interactions" value="91"/>
</dbReference>
<reference evidence="9 10" key="1">
    <citation type="submission" date="2017-12" db="EMBL/GenBank/DDBJ databases">
        <title>Hemimetabolous genomes reveal molecular basis of termite eusociality.</title>
        <authorList>
            <person name="Harrison M.C."/>
            <person name="Jongepier E."/>
            <person name="Robertson H.M."/>
            <person name="Arning N."/>
            <person name="Bitard-Feildel T."/>
            <person name="Chao H."/>
            <person name="Childers C.P."/>
            <person name="Dinh H."/>
            <person name="Doddapaneni H."/>
            <person name="Dugan S."/>
            <person name="Gowin J."/>
            <person name="Greiner C."/>
            <person name="Han Y."/>
            <person name="Hu H."/>
            <person name="Hughes D.S.T."/>
            <person name="Huylmans A.-K."/>
            <person name="Kemena C."/>
            <person name="Kremer L.P.M."/>
            <person name="Lee S.L."/>
            <person name="Lopez-Ezquerra A."/>
            <person name="Mallet L."/>
            <person name="Monroy-Kuhn J.M."/>
            <person name="Moser A."/>
            <person name="Murali S.C."/>
            <person name="Muzny D.M."/>
            <person name="Otani S."/>
            <person name="Piulachs M.-D."/>
            <person name="Poelchau M."/>
            <person name="Qu J."/>
            <person name="Schaub F."/>
            <person name="Wada-Katsumata A."/>
            <person name="Worley K.C."/>
            <person name="Xie Q."/>
            <person name="Ylla G."/>
            <person name="Poulsen M."/>
            <person name="Gibbs R.A."/>
            <person name="Schal C."/>
            <person name="Richards S."/>
            <person name="Belles X."/>
            <person name="Korb J."/>
            <person name="Bornberg-Bauer E."/>
        </authorList>
    </citation>
    <scope>NUCLEOTIDE SEQUENCE [LARGE SCALE GENOMIC DNA]</scope>
    <source>
        <tissue evidence="9">Whole body</tissue>
    </source>
</reference>
<dbReference type="GO" id="GO:0030992">
    <property type="term" value="C:intraciliary transport particle B"/>
    <property type="evidence" value="ECO:0007669"/>
    <property type="project" value="TreeGrafter"/>
</dbReference>
<keyword evidence="6" id="KW-0206">Cytoskeleton</keyword>
<dbReference type="GO" id="GO:0042073">
    <property type="term" value="P:intraciliary transport"/>
    <property type="evidence" value="ECO:0007669"/>
    <property type="project" value="InterPro"/>
</dbReference>
<dbReference type="InterPro" id="IPR022088">
    <property type="entry name" value="Intraflagellar_transp_cmplxB"/>
</dbReference>
<evidence type="ECO:0000256" key="2">
    <source>
        <dbReference type="ARBA" id="ARBA00007700"/>
    </source>
</evidence>
<evidence type="ECO:0000256" key="7">
    <source>
        <dbReference type="ARBA" id="ARBA00023273"/>
    </source>
</evidence>
<dbReference type="OrthoDB" id="2119217at2759"/>
<feature type="compositionally biased region" description="Basic and acidic residues" evidence="8">
    <location>
        <begin position="43"/>
        <end position="60"/>
    </location>
</feature>
<sequence>MSGHEVSDDDQSQHLQFSSATLYDESIDVVDAEEVESPTSNSIKDRDIDSFQDKQTDYDKAMAGPSNDVAIMGIQHPGSSHISARHRITHQSPVFRYNSDDDDDNDDDDDDVDVQAAILEGTYDPNEFSHLPVSAEVKDMFQNITRYTPQNMELDYKLRPFIPDFIPAVGDIDAFLKIPRPDGKSDSIGLTVLDEPCAKQSEPAVLHLQLRAVAKQSSAKAVVVKKVDCAEKNTKAIDRWIKDISDLHRSKPPPTVHYSKPMPDIDSLMQEWPADVEQQLQETGLPVADLDCALPRYVDIVCSLFDIPVYESRIQSLHVLFMLYSAVKSSQYISSRPEGNADTEE</sequence>
<keyword evidence="4" id="KW-0963">Cytoplasm</keyword>